<evidence type="ECO:0000313" key="3">
    <source>
        <dbReference type="Proteomes" id="UP000249526"/>
    </source>
</evidence>
<feature type="signal peptide" evidence="1">
    <location>
        <begin position="1"/>
        <end position="23"/>
    </location>
</feature>
<dbReference type="EMBL" id="KZ825059">
    <property type="protein sequence ID" value="RAH59248.1"/>
    <property type="molecule type" value="Genomic_DNA"/>
</dbReference>
<name>A0A8G1R472_9EURO</name>
<evidence type="ECO:0000313" key="2">
    <source>
        <dbReference type="EMBL" id="RAH59248.1"/>
    </source>
</evidence>
<dbReference type="GeneID" id="37158461"/>
<keyword evidence="1" id="KW-0732">Signal</keyword>
<feature type="chain" id="PRO_5034354015" evidence="1">
    <location>
        <begin position="24"/>
        <end position="108"/>
    </location>
</feature>
<proteinExistence type="predicted"/>
<evidence type="ECO:0000256" key="1">
    <source>
        <dbReference type="SAM" id="SignalP"/>
    </source>
</evidence>
<accession>A0A8G1R472</accession>
<sequence length="108" mass="12210">MWKRHNLKHIVFLYVSALSTNVSENLDDLPQHDFPIFLRKSSAIVPHWRFPATLGLPNRIGLYLFIRLINVLSVLVHGDSKSAQNLGDGRIMGISIKGENNHKALKKA</sequence>
<keyword evidence="3" id="KW-1185">Reference proteome</keyword>
<protein>
    <submittedName>
        <fullName evidence="2">Uncharacterized protein</fullName>
    </submittedName>
</protein>
<dbReference type="AlphaFoldDB" id="A0A8G1R472"/>
<gene>
    <name evidence="2" type="ORF">BO85DRAFT_266850</name>
</gene>
<dbReference type="RefSeq" id="XP_025517170.1">
    <property type="nucleotide sequence ID" value="XM_025655059.1"/>
</dbReference>
<reference evidence="2 3" key="1">
    <citation type="submission" date="2018-02" db="EMBL/GenBank/DDBJ databases">
        <title>The genomes of Aspergillus section Nigri reveals drivers in fungal speciation.</title>
        <authorList>
            <consortium name="DOE Joint Genome Institute"/>
            <person name="Vesth T.C."/>
            <person name="Nybo J."/>
            <person name="Theobald S."/>
            <person name="Brandl J."/>
            <person name="Frisvad J.C."/>
            <person name="Nielsen K.F."/>
            <person name="Lyhne E.K."/>
            <person name="Kogle M.E."/>
            <person name="Kuo A."/>
            <person name="Riley R."/>
            <person name="Clum A."/>
            <person name="Nolan M."/>
            <person name="Lipzen A."/>
            <person name="Salamov A."/>
            <person name="Henrissat B."/>
            <person name="Wiebenga A."/>
            <person name="De vries R.P."/>
            <person name="Grigoriev I.V."/>
            <person name="Mortensen U.H."/>
            <person name="Andersen M.R."/>
            <person name="Baker S.E."/>
        </authorList>
    </citation>
    <scope>NUCLEOTIDE SEQUENCE [LARGE SCALE GENOMIC DNA]</scope>
    <source>
        <strain evidence="2 3">CBS 112811</strain>
    </source>
</reference>
<organism evidence="2 3">
    <name type="scientific">Aspergillus piperis CBS 112811</name>
    <dbReference type="NCBI Taxonomy" id="1448313"/>
    <lineage>
        <taxon>Eukaryota</taxon>
        <taxon>Fungi</taxon>
        <taxon>Dikarya</taxon>
        <taxon>Ascomycota</taxon>
        <taxon>Pezizomycotina</taxon>
        <taxon>Eurotiomycetes</taxon>
        <taxon>Eurotiomycetidae</taxon>
        <taxon>Eurotiales</taxon>
        <taxon>Aspergillaceae</taxon>
        <taxon>Aspergillus</taxon>
        <taxon>Aspergillus subgen. Circumdati</taxon>
    </lineage>
</organism>
<dbReference type="Proteomes" id="UP000249526">
    <property type="component" value="Unassembled WGS sequence"/>
</dbReference>